<accession>A0AAD9WWH3</accession>
<name>A0AAD9WWH3_9ROSI</name>
<gene>
    <name evidence="1" type="ORF">Ddye_020976</name>
</gene>
<keyword evidence="2" id="KW-1185">Reference proteome</keyword>
<organism evidence="1 2">
    <name type="scientific">Dipteronia dyeriana</name>
    <dbReference type="NCBI Taxonomy" id="168575"/>
    <lineage>
        <taxon>Eukaryota</taxon>
        <taxon>Viridiplantae</taxon>
        <taxon>Streptophyta</taxon>
        <taxon>Embryophyta</taxon>
        <taxon>Tracheophyta</taxon>
        <taxon>Spermatophyta</taxon>
        <taxon>Magnoliopsida</taxon>
        <taxon>eudicotyledons</taxon>
        <taxon>Gunneridae</taxon>
        <taxon>Pentapetalae</taxon>
        <taxon>rosids</taxon>
        <taxon>malvids</taxon>
        <taxon>Sapindales</taxon>
        <taxon>Sapindaceae</taxon>
        <taxon>Hippocastanoideae</taxon>
        <taxon>Acereae</taxon>
        <taxon>Dipteronia</taxon>
    </lineage>
</organism>
<dbReference type="AlphaFoldDB" id="A0AAD9WWH3"/>
<protein>
    <submittedName>
        <fullName evidence="1">Uncharacterized protein</fullName>
    </submittedName>
</protein>
<evidence type="ECO:0000313" key="1">
    <source>
        <dbReference type="EMBL" id="KAK2645781.1"/>
    </source>
</evidence>
<dbReference type="EMBL" id="JANJYI010000006">
    <property type="protein sequence ID" value="KAK2645781.1"/>
    <property type="molecule type" value="Genomic_DNA"/>
</dbReference>
<sequence length="68" mass="7427">MEKRVDGVEIEMDMYTNFHHRFSSMSAGVDDSIGGTKNCGGAGGFTFGGPSHDPFPAAPSRWILRHKK</sequence>
<proteinExistence type="predicted"/>
<reference evidence="1" key="1">
    <citation type="journal article" date="2023" name="Plant J.">
        <title>Genome sequences and population genomics provide insights into the demographic history, inbreeding, and mutation load of two 'living fossil' tree species of Dipteronia.</title>
        <authorList>
            <person name="Feng Y."/>
            <person name="Comes H.P."/>
            <person name="Chen J."/>
            <person name="Zhu S."/>
            <person name="Lu R."/>
            <person name="Zhang X."/>
            <person name="Li P."/>
            <person name="Qiu J."/>
            <person name="Olsen K.M."/>
            <person name="Qiu Y."/>
        </authorList>
    </citation>
    <scope>NUCLEOTIDE SEQUENCE</scope>
    <source>
        <strain evidence="1">KIB01</strain>
    </source>
</reference>
<dbReference type="Proteomes" id="UP001280121">
    <property type="component" value="Unassembled WGS sequence"/>
</dbReference>
<comment type="caution">
    <text evidence="1">The sequence shown here is derived from an EMBL/GenBank/DDBJ whole genome shotgun (WGS) entry which is preliminary data.</text>
</comment>
<evidence type="ECO:0000313" key="2">
    <source>
        <dbReference type="Proteomes" id="UP001280121"/>
    </source>
</evidence>